<dbReference type="InterPro" id="IPR012341">
    <property type="entry name" value="6hp_glycosidase-like_sf"/>
</dbReference>
<dbReference type="EMBL" id="BAAALF010000010">
    <property type="protein sequence ID" value="GAA1222608.1"/>
    <property type="molecule type" value="Genomic_DNA"/>
</dbReference>
<keyword evidence="2" id="KW-1185">Reference proteome</keyword>
<proteinExistence type="predicted"/>
<dbReference type="Gene3D" id="1.50.10.10">
    <property type="match status" value="1"/>
</dbReference>
<evidence type="ECO:0008006" key="3">
    <source>
        <dbReference type="Google" id="ProtNLM"/>
    </source>
</evidence>
<evidence type="ECO:0000313" key="2">
    <source>
        <dbReference type="Proteomes" id="UP001500037"/>
    </source>
</evidence>
<accession>A0ABN1VVI6</accession>
<comment type="caution">
    <text evidence="1">The sequence shown here is derived from an EMBL/GenBank/DDBJ whole genome shotgun (WGS) entry which is preliminary data.</text>
</comment>
<protein>
    <recommendedName>
        <fullName evidence="3">Lanthionine synthetase-like protein</fullName>
    </recommendedName>
</protein>
<reference evidence="1 2" key="1">
    <citation type="journal article" date="2019" name="Int. J. Syst. Evol. Microbiol.">
        <title>The Global Catalogue of Microorganisms (GCM) 10K type strain sequencing project: providing services to taxonomists for standard genome sequencing and annotation.</title>
        <authorList>
            <consortium name="The Broad Institute Genomics Platform"/>
            <consortium name="The Broad Institute Genome Sequencing Center for Infectious Disease"/>
            <person name="Wu L."/>
            <person name="Ma J."/>
        </authorList>
    </citation>
    <scope>NUCLEOTIDE SEQUENCE [LARGE SCALE GENOMIC DNA]</scope>
    <source>
        <strain evidence="1 2">JCM 13004</strain>
    </source>
</reference>
<organism evidence="1 2">
    <name type="scientific">Kitasatospora nipponensis</name>
    <dbReference type="NCBI Taxonomy" id="258049"/>
    <lineage>
        <taxon>Bacteria</taxon>
        <taxon>Bacillati</taxon>
        <taxon>Actinomycetota</taxon>
        <taxon>Actinomycetes</taxon>
        <taxon>Kitasatosporales</taxon>
        <taxon>Streptomycetaceae</taxon>
        <taxon>Kitasatospora</taxon>
    </lineage>
</organism>
<dbReference type="Pfam" id="PF05147">
    <property type="entry name" value="LANC_like"/>
    <property type="match status" value="1"/>
</dbReference>
<sequence>MALACARDLLTDRPEESAEAPIAGTAGLAVGFAHGRAGLAHFLLALPDAEAAAGARGLVEALAADTPRLIAEAGRPAATRRYGSWCRGLAGIGTVLVQAGRHYGEEALVTLADRTAQACRAMAPRMGLVVQCCGLAGVGELLVDLAVATGDERHWHAAEEIAGLILTRSGGPVGAPLLPGGNLVAESAGWAIGTPGVLSFLRRLHRRGGPRPAMLFQG</sequence>
<evidence type="ECO:0000313" key="1">
    <source>
        <dbReference type="EMBL" id="GAA1222608.1"/>
    </source>
</evidence>
<dbReference type="InterPro" id="IPR007822">
    <property type="entry name" value="LANC-like"/>
</dbReference>
<dbReference type="Proteomes" id="UP001500037">
    <property type="component" value="Unassembled WGS sequence"/>
</dbReference>
<dbReference type="PRINTS" id="PR01950">
    <property type="entry name" value="LANCSUPER"/>
</dbReference>
<name>A0ABN1VVI6_9ACTN</name>
<gene>
    <name evidence="1" type="ORF">GCM10009665_11060</name>
</gene>
<dbReference type="SUPFAM" id="SSF158745">
    <property type="entry name" value="LanC-like"/>
    <property type="match status" value="1"/>
</dbReference>